<keyword evidence="2" id="KW-1185">Reference proteome</keyword>
<dbReference type="PANTHER" id="PTHR33504">
    <property type="entry name" value="NADH DEHYDROGENASE (UBIQUINONE) 1 BETA SUBCOMPLEX, 4"/>
    <property type="match status" value="1"/>
</dbReference>
<dbReference type="Proteomes" id="UP001164746">
    <property type="component" value="Chromosome 6"/>
</dbReference>
<accession>A0ABY7EAR6</accession>
<sequence length="99" mass="11055">MHVLYGYCYVIIERVHVCSMYKDGMLKAKSNDQETIQLIEGAAAGMVATVENCGPDALEDWEVDEVLDWTTSLNFEDYQSGWKELATSANSEKQVANVS</sequence>
<protein>
    <submittedName>
        <fullName evidence="1">MFI-like protein</fullName>
    </submittedName>
</protein>
<name>A0ABY7EAR6_MYAAR</name>
<organism evidence="1 2">
    <name type="scientific">Mya arenaria</name>
    <name type="common">Soft-shell clam</name>
    <dbReference type="NCBI Taxonomy" id="6604"/>
    <lineage>
        <taxon>Eukaryota</taxon>
        <taxon>Metazoa</taxon>
        <taxon>Spiralia</taxon>
        <taxon>Lophotrochozoa</taxon>
        <taxon>Mollusca</taxon>
        <taxon>Bivalvia</taxon>
        <taxon>Autobranchia</taxon>
        <taxon>Heteroconchia</taxon>
        <taxon>Euheterodonta</taxon>
        <taxon>Imparidentia</taxon>
        <taxon>Neoheterodontei</taxon>
        <taxon>Myida</taxon>
        <taxon>Myoidea</taxon>
        <taxon>Myidae</taxon>
        <taxon>Mya</taxon>
    </lineage>
</organism>
<dbReference type="PANTHER" id="PTHR33504:SF2">
    <property type="entry name" value="PROTEIN MFI"/>
    <property type="match status" value="1"/>
</dbReference>
<reference evidence="1" key="1">
    <citation type="submission" date="2022-11" db="EMBL/GenBank/DDBJ databases">
        <title>Centuries of genome instability and evolution in soft-shell clam transmissible cancer (bioRxiv).</title>
        <authorList>
            <person name="Hart S.F.M."/>
            <person name="Yonemitsu M.A."/>
            <person name="Giersch R.M."/>
            <person name="Beal B.F."/>
            <person name="Arriagada G."/>
            <person name="Davis B.W."/>
            <person name="Ostrander E.A."/>
            <person name="Goff S.P."/>
            <person name="Metzger M.J."/>
        </authorList>
    </citation>
    <scope>NUCLEOTIDE SEQUENCE</scope>
    <source>
        <strain evidence="1">MELC-2E11</strain>
        <tissue evidence="1">Siphon/mantle</tissue>
    </source>
</reference>
<dbReference type="EMBL" id="CP111017">
    <property type="protein sequence ID" value="WAR07132.1"/>
    <property type="molecule type" value="Genomic_DNA"/>
</dbReference>
<gene>
    <name evidence="1" type="ORF">MAR_017090</name>
</gene>
<evidence type="ECO:0000313" key="2">
    <source>
        <dbReference type="Proteomes" id="UP001164746"/>
    </source>
</evidence>
<proteinExistence type="predicted"/>
<evidence type="ECO:0000313" key="1">
    <source>
        <dbReference type="EMBL" id="WAR07132.1"/>
    </source>
</evidence>